<dbReference type="EMBL" id="BRPK01000008">
    <property type="protein sequence ID" value="GLB40438.1"/>
    <property type="molecule type" value="Genomic_DNA"/>
</dbReference>
<feature type="compositionally biased region" description="Low complexity" evidence="1">
    <location>
        <begin position="614"/>
        <end position="640"/>
    </location>
</feature>
<reference evidence="2" key="1">
    <citation type="submission" date="2022-07" db="EMBL/GenBank/DDBJ databases">
        <title>The genome of Lyophyllum shimeji provides insight into the initial evolution of ectomycorrhizal fungal genome.</title>
        <authorList>
            <person name="Kobayashi Y."/>
            <person name="Shibata T."/>
            <person name="Hirakawa H."/>
            <person name="Shigenobu S."/>
            <person name="Nishiyama T."/>
            <person name="Yamada A."/>
            <person name="Hasebe M."/>
            <person name="Kawaguchi M."/>
        </authorList>
    </citation>
    <scope>NUCLEOTIDE SEQUENCE</scope>
    <source>
        <strain evidence="2">AT787</strain>
    </source>
</reference>
<feature type="region of interest" description="Disordered" evidence="1">
    <location>
        <begin position="766"/>
        <end position="835"/>
    </location>
</feature>
<feature type="compositionally biased region" description="Low complexity" evidence="1">
    <location>
        <begin position="118"/>
        <end position="147"/>
    </location>
</feature>
<sequence length="887" mass="93798">MPLQTGVGRPFLTRCVPTTRGFRSSDFAIERDALRNHEKSRCRQAHHTARYTTKLASVNFQALGESGKLRSAKCDAERYGGKVTVPGPRPPEHEECYTKSLPKSNALNELPFRPPAPSTTAEPPSLPSSTSTSPAVSRASSAAPTFKPKTKSSRKSKSKESTPRPSPPEIPLPDPSGPPPANFLRNQAALLGTAGLVSGVSPAHLSTHRPTRGNSPNNPIVVDDEEGSPPLGRSRSRQPYMKPVDPSLLPAPSMQDVVAMLIGQKDIFPVLESLLRLIAAGPGYQAPQLQSSFKRPLATQPPAESGPPTKKRKLNRVPAGAADWDVPFPFAPGEGPVSYRTTWERERGKQLISQLATLIKGAVRKAATRLYYQNEEAKRSTSESQQADYAQKPKSMRISSQSPVTEPKVHGHYRPSTATYGLQGEAALVAKAQAQEVLTDASNVNTKSSTSTSPSRYSSVQPSAAHTPVPQPQPPTPFDHLIYSLLAATPTQNVATDRSAATASTASNPVANVMGGDDNNASMQPDASTGVNTLDQGLFDNWMNVLQAFPMPSGGFSQSQNPSGHLAQSTTSTSTSTNDNFNFFNLDQTNTNSNYIRPTSYDFESLLAAANATTAPSASSSSRSSHPQAQPAPSTSQDSAGTMLPSSHPGFAIDPSLLAISIPQSQPSQPRVASTGIRDAATSLAATPTAPSLAASPIPSQSSFGEAEPTSPKSAIWDLSIPEVLISSNGDGSVADKHLIAGQGHGPTGLAGQGGAADYVDALFGNQSRDQGKNGDMARLDKGKGRDTVDSIAKPQPLLPSAARTEAINPPAASILPTPATTPTPSLAPSAPKAKLHNKVDIMRRAAERKKQLMEEISSVRTQLWETTIEQGVLAHMSKLCSNTTST</sequence>
<proteinExistence type="predicted"/>
<feature type="compositionally biased region" description="Pro residues" evidence="1">
    <location>
        <begin position="164"/>
        <end position="181"/>
    </location>
</feature>
<feature type="region of interest" description="Disordered" evidence="1">
    <location>
        <begin position="201"/>
        <end position="248"/>
    </location>
</feature>
<feature type="region of interest" description="Disordered" evidence="1">
    <location>
        <begin position="293"/>
        <end position="316"/>
    </location>
</feature>
<evidence type="ECO:0000313" key="3">
    <source>
        <dbReference type="Proteomes" id="UP001063166"/>
    </source>
</evidence>
<feature type="compositionally biased region" description="Low complexity" evidence="1">
    <location>
        <begin position="688"/>
        <end position="697"/>
    </location>
</feature>
<keyword evidence="3" id="KW-1185">Reference proteome</keyword>
<feature type="compositionally biased region" description="Basic and acidic residues" evidence="1">
    <location>
        <begin position="770"/>
        <end position="789"/>
    </location>
</feature>
<feature type="compositionally biased region" description="Low complexity" evidence="1">
    <location>
        <begin position="496"/>
        <end position="507"/>
    </location>
</feature>
<name>A0A9P3PR08_LYOSH</name>
<feature type="compositionally biased region" description="Low complexity" evidence="1">
    <location>
        <begin position="442"/>
        <end position="463"/>
    </location>
</feature>
<organism evidence="2 3">
    <name type="scientific">Lyophyllum shimeji</name>
    <name type="common">Hon-shimeji</name>
    <name type="synonym">Tricholoma shimeji</name>
    <dbReference type="NCBI Taxonomy" id="47721"/>
    <lineage>
        <taxon>Eukaryota</taxon>
        <taxon>Fungi</taxon>
        <taxon>Dikarya</taxon>
        <taxon>Basidiomycota</taxon>
        <taxon>Agaricomycotina</taxon>
        <taxon>Agaricomycetes</taxon>
        <taxon>Agaricomycetidae</taxon>
        <taxon>Agaricales</taxon>
        <taxon>Tricholomatineae</taxon>
        <taxon>Lyophyllaceae</taxon>
        <taxon>Lyophyllum</taxon>
    </lineage>
</organism>
<feature type="region of interest" description="Disordered" evidence="1">
    <location>
        <begin position="688"/>
        <end position="711"/>
    </location>
</feature>
<gene>
    <name evidence="2" type="ORF">LshimejAT787_0803090</name>
</gene>
<evidence type="ECO:0000256" key="1">
    <source>
        <dbReference type="SAM" id="MobiDB-lite"/>
    </source>
</evidence>
<feature type="region of interest" description="Disordered" evidence="1">
    <location>
        <begin position="374"/>
        <end position="416"/>
    </location>
</feature>
<feature type="compositionally biased region" description="Low complexity" evidence="1">
    <location>
        <begin position="810"/>
        <end position="833"/>
    </location>
</feature>
<feature type="region of interest" description="Disordered" evidence="1">
    <location>
        <begin position="440"/>
        <end position="476"/>
    </location>
</feature>
<feature type="compositionally biased region" description="Polar residues" evidence="1">
    <location>
        <begin position="555"/>
        <end position="567"/>
    </location>
</feature>
<feature type="region of interest" description="Disordered" evidence="1">
    <location>
        <begin position="496"/>
        <end position="520"/>
    </location>
</feature>
<feature type="region of interest" description="Disordered" evidence="1">
    <location>
        <begin position="553"/>
        <end position="577"/>
    </location>
</feature>
<evidence type="ECO:0000313" key="2">
    <source>
        <dbReference type="EMBL" id="GLB40438.1"/>
    </source>
</evidence>
<feature type="compositionally biased region" description="Low complexity" evidence="1">
    <location>
        <begin position="568"/>
        <end position="577"/>
    </location>
</feature>
<dbReference type="OrthoDB" id="3264780at2759"/>
<dbReference type="AlphaFoldDB" id="A0A9P3PR08"/>
<feature type="region of interest" description="Disordered" evidence="1">
    <location>
        <begin position="79"/>
        <end position="184"/>
    </location>
</feature>
<comment type="caution">
    <text evidence="2">The sequence shown here is derived from an EMBL/GenBank/DDBJ whole genome shotgun (WGS) entry which is preliminary data.</text>
</comment>
<protein>
    <submittedName>
        <fullName evidence="2">Uncharacterized protein</fullName>
    </submittedName>
</protein>
<feature type="compositionally biased region" description="Basic residues" evidence="1">
    <location>
        <begin position="148"/>
        <end position="157"/>
    </location>
</feature>
<feature type="region of interest" description="Disordered" evidence="1">
    <location>
        <begin position="614"/>
        <end position="648"/>
    </location>
</feature>
<dbReference type="Proteomes" id="UP001063166">
    <property type="component" value="Unassembled WGS sequence"/>
</dbReference>
<accession>A0A9P3PR08</accession>